<gene>
    <name evidence="2" type="ORF">CRG98_000708</name>
</gene>
<feature type="region of interest" description="Disordered" evidence="1">
    <location>
        <begin position="1"/>
        <end position="43"/>
    </location>
</feature>
<dbReference type="Proteomes" id="UP000233551">
    <property type="component" value="Unassembled WGS sequence"/>
</dbReference>
<dbReference type="AlphaFoldDB" id="A0A2I0LDZ3"/>
<accession>A0A2I0LDZ3</accession>
<keyword evidence="3" id="KW-1185">Reference proteome</keyword>
<comment type="caution">
    <text evidence="2">The sequence shown here is derived from an EMBL/GenBank/DDBJ whole genome shotgun (WGS) entry which is preliminary data.</text>
</comment>
<evidence type="ECO:0000256" key="1">
    <source>
        <dbReference type="SAM" id="MobiDB-lite"/>
    </source>
</evidence>
<evidence type="ECO:0000313" key="3">
    <source>
        <dbReference type="Proteomes" id="UP000233551"/>
    </source>
</evidence>
<sequence>MEVNKLRMARSSKQGLGRALGHRKKGQRRAEGMRKDRGGADGVDRVGWRSMAVVAGGGVAARSGGKGRRRRECKVLCSWSSSFPSFANLNFGCSRGNGD</sequence>
<proteinExistence type="predicted"/>
<evidence type="ECO:0000313" key="2">
    <source>
        <dbReference type="EMBL" id="PKI78904.1"/>
    </source>
</evidence>
<name>A0A2I0LDZ3_PUNGR</name>
<feature type="compositionally biased region" description="Basic and acidic residues" evidence="1">
    <location>
        <begin position="28"/>
        <end position="43"/>
    </location>
</feature>
<reference evidence="2 3" key="1">
    <citation type="submission" date="2017-11" db="EMBL/GenBank/DDBJ databases">
        <title>De-novo sequencing of pomegranate (Punica granatum L.) genome.</title>
        <authorList>
            <person name="Akparov Z."/>
            <person name="Amiraslanov A."/>
            <person name="Hajiyeva S."/>
            <person name="Abbasov M."/>
            <person name="Kaur K."/>
            <person name="Hamwieh A."/>
            <person name="Solovyev V."/>
            <person name="Salamov A."/>
            <person name="Braich B."/>
            <person name="Kosarev P."/>
            <person name="Mahmoud A."/>
            <person name="Hajiyev E."/>
            <person name="Babayeva S."/>
            <person name="Izzatullayeva V."/>
            <person name="Mammadov A."/>
            <person name="Mammadov A."/>
            <person name="Sharifova S."/>
            <person name="Ojaghi J."/>
            <person name="Eynullazada K."/>
            <person name="Bayramov B."/>
            <person name="Abdulazimova A."/>
            <person name="Shahmuradov I."/>
        </authorList>
    </citation>
    <scope>NUCLEOTIDE SEQUENCE [LARGE SCALE GENOMIC DNA]</scope>
    <source>
        <strain evidence="3">cv. AG2017</strain>
        <tissue evidence="2">Leaf</tissue>
    </source>
</reference>
<dbReference type="EMBL" id="PGOL01000031">
    <property type="protein sequence ID" value="PKI78904.1"/>
    <property type="molecule type" value="Genomic_DNA"/>
</dbReference>
<protein>
    <submittedName>
        <fullName evidence="2">Uncharacterized protein</fullName>
    </submittedName>
</protein>
<organism evidence="2 3">
    <name type="scientific">Punica granatum</name>
    <name type="common">Pomegranate</name>
    <dbReference type="NCBI Taxonomy" id="22663"/>
    <lineage>
        <taxon>Eukaryota</taxon>
        <taxon>Viridiplantae</taxon>
        <taxon>Streptophyta</taxon>
        <taxon>Embryophyta</taxon>
        <taxon>Tracheophyta</taxon>
        <taxon>Spermatophyta</taxon>
        <taxon>Magnoliopsida</taxon>
        <taxon>eudicotyledons</taxon>
        <taxon>Gunneridae</taxon>
        <taxon>Pentapetalae</taxon>
        <taxon>rosids</taxon>
        <taxon>malvids</taxon>
        <taxon>Myrtales</taxon>
        <taxon>Lythraceae</taxon>
        <taxon>Punica</taxon>
    </lineage>
</organism>